<protein>
    <recommendedName>
        <fullName evidence="6">RING-type domain-containing protein</fullName>
    </recommendedName>
</protein>
<evidence type="ECO:0000256" key="2">
    <source>
        <dbReference type="ARBA" id="ARBA00022771"/>
    </source>
</evidence>
<evidence type="ECO:0000256" key="3">
    <source>
        <dbReference type="ARBA" id="ARBA00022833"/>
    </source>
</evidence>
<dbReference type="SMART" id="SM00184">
    <property type="entry name" value="RING"/>
    <property type="match status" value="1"/>
</dbReference>
<feature type="compositionally biased region" description="Polar residues" evidence="5">
    <location>
        <begin position="25"/>
        <end position="43"/>
    </location>
</feature>
<dbReference type="AlphaFoldDB" id="A0A4U0XI09"/>
<dbReference type="PROSITE" id="PS50089">
    <property type="entry name" value="ZF_RING_2"/>
    <property type="match status" value="1"/>
</dbReference>
<dbReference type="GO" id="GO:0061630">
    <property type="term" value="F:ubiquitin protein ligase activity"/>
    <property type="evidence" value="ECO:0007669"/>
    <property type="project" value="TreeGrafter"/>
</dbReference>
<keyword evidence="2 4" id="KW-0863">Zinc-finger</keyword>
<dbReference type="Pfam" id="PF13639">
    <property type="entry name" value="zf-RING_2"/>
    <property type="match status" value="1"/>
</dbReference>
<evidence type="ECO:0000259" key="6">
    <source>
        <dbReference type="PROSITE" id="PS50089"/>
    </source>
</evidence>
<proteinExistence type="predicted"/>
<sequence length="249" mass="27442">MDRPCPLLTTAKNVLANLICTNRDQPASTSVKSPKTPVTSARPSTALPRTLSLPYPPAPPSPAPKLRCVIDLEDIAPSEAYALPCSHVFHTECIEHWLEQSDSCPTCRMDIHTLDPFWDDETNDLAYWPARWSGSFVEGSDAGSDAASAESNNATTSGSSSPTGPVSERRNSDLAPVRLPVQRLAFHYRLIAELELLRIRADRVVASGVECVLNARWADFVLTEIRTHEALARSWEEFLRDYPDGEDGI</sequence>
<evidence type="ECO:0000256" key="5">
    <source>
        <dbReference type="SAM" id="MobiDB-lite"/>
    </source>
</evidence>
<dbReference type="EMBL" id="NAJQ01000156">
    <property type="protein sequence ID" value="TKA76680.1"/>
    <property type="molecule type" value="Genomic_DNA"/>
</dbReference>
<evidence type="ECO:0000313" key="8">
    <source>
        <dbReference type="Proteomes" id="UP000309340"/>
    </source>
</evidence>
<accession>A0A4U0XI09</accession>
<dbReference type="InterPro" id="IPR013083">
    <property type="entry name" value="Znf_RING/FYVE/PHD"/>
</dbReference>
<keyword evidence="8" id="KW-1185">Reference proteome</keyword>
<dbReference type="OrthoDB" id="8062037at2759"/>
<dbReference type="STRING" id="329884.A0A4U0XI09"/>
<feature type="domain" description="RING-type" evidence="6">
    <location>
        <begin position="68"/>
        <end position="108"/>
    </location>
</feature>
<dbReference type="GO" id="GO:0012505">
    <property type="term" value="C:endomembrane system"/>
    <property type="evidence" value="ECO:0007669"/>
    <property type="project" value="TreeGrafter"/>
</dbReference>
<feature type="region of interest" description="Disordered" evidence="5">
    <location>
        <begin position="139"/>
        <end position="172"/>
    </location>
</feature>
<gene>
    <name evidence="7" type="ORF">B0A55_02608</name>
</gene>
<dbReference type="Proteomes" id="UP000309340">
    <property type="component" value="Unassembled WGS sequence"/>
</dbReference>
<evidence type="ECO:0000256" key="1">
    <source>
        <dbReference type="ARBA" id="ARBA00022723"/>
    </source>
</evidence>
<comment type="caution">
    <text evidence="7">The sequence shown here is derived from an EMBL/GenBank/DDBJ whole genome shotgun (WGS) entry which is preliminary data.</text>
</comment>
<organism evidence="7 8">
    <name type="scientific">Friedmanniomyces simplex</name>
    <dbReference type="NCBI Taxonomy" id="329884"/>
    <lineage>
        <taxon>Eukaryota</taxon>
        <taxon>Fungi</taxon>
        <taxon>Dikarya</taxon>
        <taxon>Ascomycota</taxon>
        <taxon>Pezizomycotina</taxon>
        <taxon>Dothideomycetes</taxon>
        <taxon>Dothideomycetidae</taxon>
        <taxon>Mycosphaerellales</taxon>
        <taxon>Teratosphaeriaceae</taxon>
        <taxon>Friedmanniomyces</taxon>
    </lineage>
</organism>
<feature type="compositionally biased region" description="Low complexity" evidence="5">
    <location>
        <begin position="139"/>
        <end position="166"/>
    </location>
</feature>
<feature type="region of interest" description="Disordered" evidence="5">
    <location>
        <begin position="25"/>
        <end position="56"/>
    </location>
</feature>
<keyword evidence="3" id="KW-0862">Zinc</keyword>
<name>A0A4U0XI09_9PEZI</name>
<dbReference type="GO" id="GO:0043161">
    <property type="term" value="P:proteasome-mediated ubiquitin-dependent protein catabolic process"/>
    <property type="evidence" value="ECO:0007669"/>
    <property type="project" value="TreeGrafter"/>
</dbReference>
<dbReference type="Gene3D" id="3.30.40.10">
    <property type="entry name" value="Zinc/RING finger domain, C3HC4 (zinc finger)"/>
    <property type="match status" value="1"/>
</dbReference>
<reference evidence="7 8" key="1">
    <citation type="submission" date="2017-03" db="EMBL/GenBank/DDBJ databases">
        <title>Genomes of endolithic fungi from Antarctica.</title>
        <authorList>
            <person name="Coleine C."/>
            <person name="Masonjones S."/>
            <person name="Stajich J.E."/>
        </authorList>
    </citation>
    <scope>NUCLEOTIDE SEQUENCE [LARGE SCALE GENOMIC DNA]</scope>
    <source>
        <strain evidence="7 8">CCFEE 5184</strain>
    </source>
</reference>
<dbReference type="PANTHER" id="PTHR22763">
    <property type="entry name" value="RING ZINC FINGER PROTEIN"/>
    <property type="match status" value="1"/>
</dbReference>
<dbReference type="GO" id="GO:0008270">
    <property type="term" value="F:zinc ion binding"/>
    <property type="evidence" value="ECO:0007669"/>
    <property type="project" value="UniProtKB-KW"/>
</dbReference>
<evidence type="ECO:0000313" key="7">
    <source>
        <dbReference type="EMBL" id="TKA76680.1"/>
    </source>
</evidence>
<dbReference type="InterPro" id="IPR050731">
    <property type="entry name" value="HRD1_E3_ubiq-ligases"/>
</dbReference>
<evidence type="ECO:0000256" key="4">
    <source>
        <dbReference type="PROSITE-ProRule" id="PRU00175"/>
    </source>
</evidence>
<dbReference type="SUPFAM" id="SSF57850">
    <property type="entry name" value="RING/U-box"/>
    <property type="match status" value="1"/>
</dbReference>
<keyword evidence="1" id="KW-0479">Metal-binding</keyword>
<dbReference type="InterPro" id="IPR001841">
    <property type="entry name" value="Znf_RING"/>
</dbReference>